<dbReference type="EMBL" id="LUUB01000079">
    <property type="protein sequence ID" value="OAF05710.1"/>
    <property type="molecule type" value="Genomic_DNA"/>
</dbReference>
<dbReference type="STRING" id="1505087.AYJ54_02090"/>
<organism evidence="2 3">
    <name type="scientific">Bradyrhizobium centrolobii</name>
    <dbReference type="NCBI Taxonomy" id="1505087"/>
    <lineage>
        <taxon>Bacteria</taxon>
        <taxon>Pseudomonadati</taxon>
        <taxon>Pseudomonadota</taxon>
        <taxon>Alphaproteobacteria</taxon>
        <taxon>Hyphomicrobiales</taxon>
        <taxon>Nitrobacteraceae</taxon>
        <taxon>Bradyrhizobium</taxon>
    </lineage>
</organism>
<evidence type="ECO:0000313" key="2">
    <source>
        <dbReference type="EMBL" id="OAF05710.1"/>
    </source>
</evidence>
<sequence>MVEFGGGAGCDGLWPLGKSVLPDGLIVVFIPPVEPVPPMAPPVPVPVVVPVEPGETPLDVPTPPGEAPVDAPPPGETPLLCARTAVDEIASASPKVIAASFMKTLLLIAS</sequence>
<name>A0A176YHP2_9BRAD</name>
<gene>
    <name evidence="2" type="ORF">AYJ54_02090</name>
</gene>
<accession>A0A176YHP2</accession>
<keyword evidence="3" id="KW-1185">Reference proteome</keyword>
<dbReference type="Proteomes" id="UP000076959">
    <property type="component" value="Unassembled WGS sequence"/>
</dbReference>
<dbReference type="AlphaFoldDB" id="A0A176YHP2"/>
<feature type="region of interest" description="Disordered" evidence="1">
    <location>
        <begin position="56"/>
        <end position="78"/>
    </location>
</feature>
<protein>
    <submittedName>
        <fullName evidence="2">Uncharacterized protein</fullName>
    </submittedName>
</protein>
<feature type="compositionally biased region" description="Pro residues" evidence="1">
    <location>
        <begin position="60"/>
        <end position="76"/>
    </location>
</feature>
<dbReference type="RefSeq" id="WP_063703987.1">
    <property type="nucleotide sequence ID" value="NZ_LUUB01000079.1"/>
</dbReference>
<proteinExistence type="predicted"/>
<evidence type="ECO:0000256" key="1">
    <source>
        <dbReference type="SAM" id="MobiDB-lite"/>
    </source>
</evidence>
<reference evidence="2 3" key="1">
    <citation type="submission" date="2016-03" db="EMBL/GenBank/DDBJ databases">
        <title>Draft Genome Sequence of the Strain BR 10245 (Bradyrhizobium sp.) isolated from nodules of Centrolobium paraense.</title>
        <authorList>
            <person name="Simoes-Araujo J.L.Sr."/>
            <person name="Barauna A.C."/>
            <person name="Silva K."/>
            <person name="Zilli J.E."/>
        </authorList>
    </citation>
    <scope>NUCLEOTIDE SEQUENCE [LARGE SCALE GENOMIC DNA]</scope>
    <source>
        <strain evidence="2 3">BR 10245</strain>
    </source>
</reference>
<comment type="caution">
    <text evidence="2">The sequence shown here is derived from an EMBL/GenBank/DDBJ whole genome shotgun (WGS) entry which is preliminary data.</text>
</comment>
<dbReference type="OrthoDB" id="10002135at2"/>
<evidence type="ECO:0000313" key="3">
    <source>
        <dbReference type="Proteomes" id="UP000076959"/>
    </source>
</evidence>